<dbReference type="Pfam" id="PF00264">
    <property type="entry name" value="Tyrosinase"/>
    <property type="match status" value="1"/>
</dbReference>
<evidence type="ECO:0000313" key="7">
    <source>
        <dbReference type="Proteomes" id="UP001055219"/>
    </source>
</evidence>
<dbReference type="InterPro" id="IPR002227">
    <property type="entry name" value="Tyrosinase_Cu-bd"/>
</dbReference>
<reference evidence="6" key="1">
    <citation type="journal article" date="2021" name="J Fungi (Basel)">
        <title>Genomic and Metabolomic Analyses of the Marine Fungus Emericellopsis cladophorae: Insights into Saltwater Adaptability Mechanisms and Its Biosynthetic Potential.</title>
        <authorList>
            <person name="Goncalves M.F.M."/>
            <person name="Hilario S."/>
            <person name="Van de Peer Y."/>
            <person name="Esteves A.C."/>
            <person name="Alves A."/>
        </authorList>
    </citation>
    <scope>NUCLEOTIDE SEQUENCE</scope>
    <source>
        <strain evidence="6">MUM 19.33</strain>
    </source>
</reference>
<evidence type="ECO:0000313" key="6">
    <source>
        <dbReference type="EMBL" id="KAI6779960.1"/>
    </source>
</evidence>
<dbReference type="InterPro" id="IPR008922">
    <property type="entry name" value="Di-copper_centre_dom_sf"/>
</dbReference>
<feature type="chain" id="PRO_5040515612" description="Tyrosinase copper-binding domain-containing protein" evidence="3">
    <location>
        <begin position="22"/>
        <end position="385"/>
    </location>
</feature>
<dbReference type="AlphaFoldDB" id="A0A9Q0BCW2"/>
<dbReference type="PROSITE" id="PS00497">
    <property type="entry name" value="TYROSINASE_1"/>
    <property type="match status" value="1"/>
</dbReference>
<dbReference type="EMBL" id="JAGIXG020000039">
    <property type="protein sequence ID" value="KAI6779960.1"/>
    <property type="molecule type" value="Genomic_DNA"/>
</dbReference>
<evidence type="ECO:0000256" key="3">
    <source>
        <dbReference type="SAM" id="SignalP"/>
    </source>
</evidence>
<evidence type="ECO:0000256" key="2">
    <source>
        <dbReference type="ARBA" id="ARBA00023002"/>
    </source>
</evidence>
<organism evidence="6 7">
    <name type="scientific">Emericellopsis cladophorae</name>
    <dbReference type="NCBI Taxonomy" id="2686198"/>
    <lineage>
        <taxon>Eukaryota</taxon>
        <taxon>Fungi</taxon>
        <taxon>Dikarya</taxon>
        <taxon>Ascomycota</taxon>
        <taxon>Pezizomycotina</taxon>
        <taxon>Sordariomycetes</taxon>
        <taxon>Hypocreomycetidae</taxon>
        <taxon>Hypocreales</taxon>
        <taxon>Bionectriaceae</taxon>
        <taxon>Emericellopsis</taxon>
    </lineage>
</organism>
<keyword evidence="2" id="KW-0560">Oxidoreductase</keyword>
<dbReference type="OrthoDB" id="6132182at2759"/>
<dbReference type="RefSeq" id="XP_051360816.1">
    <property type="nucleotide sequence ID" value="XM_051508066.1"/>
</dbReference>
<sequence>MYFSWAFVAVTALATFGRVLALPLEGTPVESRQDSEAALPKIDPSMNPVDALQELQSAVEEAMPPREPQQGSQEVHARYRACAKRLGGSDQAGEKGLCSLPSKGPEEWGAAQTRYDDFVALHVNLTLSVHGSGLFLAWHRAFVWSYETALRDECGYKGTQPYWNWFADTEDLTKSPVFDGSDTSLGGDGELVQHNGSLGGARHIYLPSGAGGGCIKSGPFKDASASIGPFNPAMDGLGPVVLDLSVYNPRCIQRDLNSYAMGRWYTTAKLLNSEVQGRYPDQFLGLHTTGHHYSINSDNADLYSSPNDPAFFLHHALFDRLYWMHQILHPAEAREVAGTVTLQDRPPSRNATVEDILDMGAVSESHPIKDMFDTLGGDSLCSIYL</sequence>
<feature type="signal peptide" evidence="3">
    <location>
        <begin position="1"/>
        <end position="21"/>
    </location>
</feature>
<evidence type="ECO:0000259" key="4">
    <source>
        <dbReference type="PROSITE" id="PS00497"/>
    </source>
</evidence>
<accession>A0A9Q0BCW2</accession>
<dbReference type="PANTHER" id="PTHR11474">
    <property type="entry name" value="TYROSINASE FAMILY MEMBER"/>
    <property type="match status" value="1"/>
</dbReference>
<dbReference type="InterPro" id="IPR050316">
    <property type="entry name" value="Tyrosinase/Hemocyanin"/>
</dbReference>
<proteinExistence type="predicted"/>
<reference evidence="6" key="2">
    <citation type="submission" date="2022-07" db="EMBL/GenBank/DDBJ databases">
        <authorList>
            <person name="Goncalves M.F.M."/>
            <person name="Hilario S."/>
            <person name="Van De Peer Y."/>
            <person name="Esteves A.C."/>
            <person name="Alves A."/>
        </authorList>
    </citation>
    <scope>NUCLEOTIDE SEQUENCE</scope>
    <source>
        <strain evidence="6">MUM 19.33</strain>
    </source>
</reference>
<dbReference type="Gene3D" id="1.10.1280.10">
    <property type="entry name" value="Di-copper center containing domain from catechol oxidase"/>
    <property type="match status" value="1"/>
</dbReference>
<dbReference type="GeneID" id="75826781"/>
<keyword evidence="3" id="KW-0732">Signal</keyword>
<feature type="domain" description="Tyrosinase copper-binding" evidence="4">
    <location>
        <begin position="130"/>
        <end position="147"/>
    </location>
</feature>
<dbReference type="Proteomes" id="UP001055219">
    <property type="component" value="Unassembled WGS sequence"/>
</dbReference>
<comment type="caution">
    <text evidence="6">The sequence shown here is derived from an EMBL/GenBank/DDBJ whole genome shotgun (WGS) entry which is preliminary data.</text>
</comment>
<evidence type="ECO:0000256" key="1">
    <source>
        <dbReference type="ARBA" id="ARBA00022723"/>
    </source>
</evidence>
<dbReference type="PROSITE" id="PS00498">
    <property type="entry name" value="TYROSINASE_2"/>
    <property type="match status" value="1"/>
</dbReference>
<dbReference type="PRINTS" id="PR00092">
    <property type="entry name" value="TYROSINASE"/>
</dbReference>
<feature type="domain" description="Tyrosinase copper-binding" evidence="5">
    <location>
        <begin position="308"/>
        <end position="319"/>
    </location>
</feature>
<keyword evidence="7" id="KW-1185">Reference proteome</keyword>
<protein>
    <recommendedName>
        <fullName evidence="4 5">Tyrosinase copper-binding domain-containing protein</fullName>
    </recommendedName>
</protein>
<evidence type="ECO:0000259" key="5">
    <source>
        <dbReference type="PROSITE" id="PS00498"/>
    </source>
</evidence>
<dbReference type="SUPFAM" id="SSF48056">
    <property type="entry name" value="Di-copper centre-containing domain"/>
    <property type="match status" value="1"/>
</dbReference>
<keyword evidence="1" id="KW-0479">Metal-binding</keyword>
<dbReference type="PANTHER" id="PTHR11474:SF125">
    <property type="entry name" value="N-ACETYL-6-HYDROXYTRYPTOPHAN OXIDASE IVOB-RELATED"/>
    <property type="match status" value="1"/>
</dbReference>
<dbReference type="GO" id="GO:0046872">
    <property type="term" value="F:metal ion binding"/>
    <property type="evidence" value="ECO:0007669"/>
    <property type="project" value="UniProtKB-KW"/>
</dbReference>
<name>A0A9Q0BCW2_9HYPO</name>
<gene>
    <name evidence="6" type="ORF">J7T54_000260</name>
</gene>
<dbReference type="GO" id="GO:0016491">
    <property type="term" value="F:oxidoreductase activity"/>
    <property type="evidence" value="ECO:0007669"/>
    <property type="project" value="UniProtKB-KW"/>
</dbReference>